<dbReference type="Gene3D" id="3.40.50.1820">
    <property type="entry name" value="alpha/beta hydrolase"/>
    <property type="match status" value="2"/>
</dbReference>
<dbReference type="Pfam" id="PF04083">
    <property type="entry name" value="Abhydro_lipase"/>
    <property type="match status" value="1"/>
</dbReference>
<dbReference type="Proteomes" id="UP000667349">
    <property type="component" value="Unassembled WGS sequence"/>
</dbReference>
<reference evidence="3" key="1">
    <citation type="submission" date="2020-02" db="EMBL/GenBank/DDBJ databases">
        <title>Relaxed selection underlies rapid genomic changes in the transitions from sociality to social parasitism in ants.</title>
        <authorList>
            <person name="Bi X."/>
        </authorList>
    </citation>
    <scope>NUCLEOTIDE SEQUENCE</scope>
    <source>
        <strain evidence="3">BGI-DK2013a</strain>
        <tissue evidence="3">Whole body</tissue>
    </source>
</reference>
<dbReference type="GO" id="GO:0016788">
    <property type="term" value="F:hydrolase activity, acting on ester bonds"/>
    <property type="evidence" value="ECO:0007669"/>
    <property type="project" value="InterPro"/>
</dbReference>
<accession>A0A836JQM6</accession>
<evidence type="ECO:0000313" key="4">
    <source>
        <dbReference type="Proteomes" id="UP000667349"/>
    </source>
</evidence>
<gene>
    <name evidence="3" type="primary">Lip3_0</name>
    <name evidence="3" type="ORF">G6Z75_0013119</name>
</gene>
<protein>
    <submittedName>
        <fullName evidence="3">LIP3 Lipase</fullName>
    </submittedName>
</protein>
<dbReference type="PIRSF" id="PIRSF000862">
    <property type="entry name" value="Steryl_ester_lip"/>
    <property type="match status" value="1"/>
</dbReference>
<dbReference type="GO" id="GO:0006629">
    <property type="term" value="P:lipid metabolic process"/>
    <property type="evidence" value="ECO:0007669"/>
    <property type="project" value="InterPro"/>
</dbReference>
<comment type="similarity">
    <text evidence="1">Belongs to the AB hydrolase superfamily. Lipase family.</text>
</comment>
<dbReference type="InterPro" id="IPR006693">
    <property type="entry name" value="AB_hydrolase_lipase"/>
</dbReference>
<feature type="domain" description="Partial AB-hydrolase lipase" evidence="2">
    <location>
        <begin position="41"/>
        <end position="99"/>
    </location>
</feature>
<dbReference type="PANTHER" id="PTHR11005">
    <property type="entry name" value="LYSOSOMAL ACID LIPASE-RELATED"/>
    <property type="match status" value="1"/>
</dbReference>
<proteinExistence type="inferred from homology"/>
<dbReference type="SUPFAM" id="SSF53474">
    <property type="entry name" value="alpha/beta-Hydrolases"/>
    <property type="match status" value="1"/>
</dbReference>
<dbReference type="EMBL" id="JAANHZ010000105">
    <property type="protein sequence ID" value="KAG5315911.1"/>
    <property type="molecule type" value="Genomic_DNA"/>
</dbReference>
<evidence type="ECO:0000313" key="3">
    <source>
        <dbReference type="EMBL" id="KAG5315911.1"/>
    </source>
</evidence>
<dbReference type="InterPro" id="IPR025483">
    <property type="entry name" value="Lipase_euk"/>
</dbReference>
<feature type="non-terminal residue" evidence="3">
    <location>
        <position position="375"/>
    </location>
</feature>
<evidence type="ECO:0000259" key="2">
    <source>
        <dbReference type="Pfam" id="PF04083"/>
    </source>
</evidence>
<organism evidence="3 4">
    <name type="scientific">Acromyrmex insinuator</name>
    <dbReference type="NCBI Taxonomy" id="230686"/>
    <lineage>
        <taxon>Eukaryota</taxon>
        <taxon>Metazoa</taxon>
        <taxon>Ecdysozoa</taxon>
        <taxon>Arthropoda</taxon>
        <taxon>Hexapoda</taxon>
        <taxon>Insecta</taxon>
        <taxon>Pterygota</taxon>
        <taxon>Neoptera</taxon>
        <taxon>Endopterygota</taxon>
        <taxon>Hymenoptera</taxon>
        <taxon>Apocrita</taxon>
        <taxon>Aculeata</taxon>
        <taxon>Formicoidea</taxon>
        <taxon>Formicidae</taxon>
        <taxon>Myrmicinae</taxon>
        <taxon>Acromyrmex</taxon>
    </lineage>
</organism>
<comment type="caution">
    <text evidence="3">The sequence shown here is derived from an EMBL/GenBank/DDBJ whole genome shotgun (WGS) entry which is preliminary data.</text>
</comment>
<name>A0A836JQM6_9HYME</name>
<evidence type="ECO:0000256" key="1">
    <source>
        <dbReference type="ARBA" id="ARBA00010701"/>
    </source>
</evidence>
<keyword evidence="4" id="KW-1185">Reference proteome</keyword>
<sequence length="375" mass="42982">MFPQKAIINYLFPKDPGIVRVRKSEEVKTAVNNVTTMDFIDLVERYDYSAEEHYVTTEDGYILTIHRISASPLCKGRQKRGVIFFQNGILASSDFWVLTGPDKDLAFLLADEGYDIWLGNYRGNTYCRSHIKLSSRLQVKLGVCFAPIAMSNEMPTLVEYLHTYNEFFESNEIYEIASLSSTTITLARTLCADKTITQAACIALIFLIVGSDPAQLNTVCYQLNTILLIATANCHCFTFFKNYKILYVSLPEILSYYPVGTSMQLLIHYYQNFVTKKFQTFDYGYFGNYKQYGQMTPITYDLNKVTAPLALFYGANDVLVPVANVWETYKRLPNVILLEEIAYKLFSHADFLIAIDVKTLMYDRVIELFQKIDNN</sequence>
<dbReference type="InterPro" id="IPR029058">
    <property type="entry name" value="AB_hydrolase_fold"/>
</dbReference>
<dbReference type="AlphaFoldDB" id="A0A836JQM6"/>
<feature type="non-terminal residue" evidence="3">
    <location>
        <position position="1"/>
    </location>
</feature>